<proteinExistence type="predicted"/>
<dbReference type="InParanoid" id="A0A0D0D5J6"/>
<feature type="compositionally biased region" description="Polar residues" evidence="1">
    <location>
        <begin position="1"/>
        <end position="21"/>
    </location>
</feature>
<sequence length="57" mass="6149">MSSTISPTGSTSRSPQRSSGKSLLDFPNMPTPQLNWAAMVGDQLLAEQLAYDHGELQ</sequence>
<organism evidence="2 3">
    <name type="scientific">Paxillus rubicundulus Ve08.2h10</name>
    <dbReference type="NCBI Taxonomy" id="930991"/>
    <lineage>
        <taxon>Eukaryota</taxon>
        <taxon>Fungi</taxon>
        <taxon>Dikarya</taxon>
        <taxon>Basidiomycota</taxon>
        <taxon>Agaricomycotina</taxon>
        <taxon>Agaricomycetes</taxon>
        <taxon>Agaricomycetidae</taxon>
        <taxon>Boletales</taxon>
        <taxon>Paxilineae</taxon>
        <taxon>Paxillaceae</taxon>
        <taxon>Paxillus</taxon>
    </lineage>
</organism>
<dbReference type="HOGENOM" id="CLU_2997127_0_0_1"/>
<accession>A0A0D0D5J6</accession>
<keyword evidence="3" id="KW-1185">Reference proteome</keyword>
<evidence type="ECO:0000256" key="1">
    <source>
        <dbReference type="SAM" id="MobiDB-lite"/>
    </source>
</evidence>
<dbReference type="EMBL" id="KN831180">
    <property type="protein sequence ID" value="KIK72145.1"/>
    <property type="molecule type" value="Genomic_DNA"/>
</dbReference>
<evidence type="ECO:0000313" key="3">
    <source>
        <dbReference type="Proteomes" id="UP000054538"/>
    </source>
</evidence>
<dbReference type="AlphaFoldDB" id="A0A0D0D5J6"/>
<reference evidence="3" key="2">
    <citation type="submission" date="2015-01" db="EMBL/GenBank/DDBJ databases">
        <title>Evolutionary Origins and Diversification of the Mycorrhizal Mutualists.</title>
        <authorList>
            <consortium name="DOE Joint Genome Institute"/>
            <consortium name="Mycorrhizal Genomics Consortium"/>
            <person name="Kohler A."/>
            <person name="Kuo A."/>
            <person name="Nagy L.G."/>
            <person name="Floudas D."/>
            <person name="Copeland A."/>
            <person name="Barry K.W."/>
            <person name="Cichocki N."/>
            <person name="Veneault-Fourrey C."/>
            <person name="LaButti K."/>
            <person name="Lindquist E.A."/>
            <person name="Lipzen A."/>
            <person name="Lundell T."/>
            <person name="Morin E."/>
            <person name="Murat C."/>
            <person name="Riley R."/>
            <person name="Ohm R."/>
            <person name="Sun H."/>
            <person name="Tunlid A."/>
            <person name="Henrissat B."/>
            <person name="Grigoriev I.V."/>
            <person name="Hibbett D.S."/>
            <person name="Martin F."/>
        </authorList>
    </citation>
    <scope>NUCLEOTIDE SEQUENCE [LARGE SCALE GENOMIC DNA]</scope>
    <source>
        <strain evidence="3">Ve08.2h10</strain>
    </source>
</reference>
<reference evidence="2 3" key="1">
    <citation type="submission" date="2014-04" db="EMBL/GenBank/DDBJ databases">
        <authorList>
            <consortium name="DOE Joint Genome Institute"/>
            <person name="Kuo A."/>
            <person name="Kohler A."/>
            <person name="Jargeat P."/>
            <person name="Nagy L.G."/>
            <person name="Floudas D."/>
            <person name="Copeland A."/>
            <person name="Barry K.W."/>
            <person name="Cichocki N."/>
            <person name="Veneault-Fourrey C."/>
            <person name="LaButti K."/>
            <person name="Lindquist E.A."/>
            <person name="Lipzen A."/>
            <person name="Lundell T."/>
            <person name="Morin E."/>
            <person name="Murat C."/>
            <person name="Sun H."/>
            <person name="Tunlid A."/>
            <person name="Henrissat B."/>
            <person name="Grigoriev I.V."/>
            <person name="Hibbett D.S."/>
            <person name="Martin F."/>
            <person name="Nordberg H.P."/>
            <person name="Cantor M.N."/>
            <person name="Hua S.X."/>
        </authorList>
    </citation>
    <scope>NUCLEOTIDE SEQUENCE [LARGE SCALE GENOMIC DNA]</scope>
    <source>
        <strain evidence="2 3">Ve08.2h10</strain>
    </source>
</reference>
<evidence type="ECO:0000313" key="2">
    <source>
        <dbReference type="EMBL" id="KIK72145.1"/>
    </source>
</evidence>
<protein>
    <submittedName>
        <fullName evidence="2">Uncharacterized protein</fullName>
    </submittedName>
</protein>
<dbReference type="Proteomes" id="UP000054538">
    <property type="component" value="Unassembled WGS sequence"/>
</dbReference>
<feature type="region of interest" description="Disordered" evidence="1">
    <location>
        <begin position="1"/>
        <end position="28"/>
    </location>
</feature>
<gene>
    <name evidence="2" type="ORF">PAXRUDRAFT_22341</name>
</gene>
<name>A0A0D0D5J6_9AGAM</name>